<name>A0ABQ3VMW4_9CHLR</name>
<evidence type="ECO:0000259" key="1">
    <source>
        <dbReference type="Pfam" id="PF11706"/>
    </source>
</evidence>
<dbReference type="InterPro" id="IPR010852">
    <property type="entry name" value="ABATE"/>
</dbReference>
<organism evidence="2 3">
    <name type="scientific">Dictyobacter formicarum</name>
    <dbReference type="NCBI Taxonomy" id="2778368"/>
    <lineage>
        <taxon>Bacteria</taxon>
        <taxon>Bacillati</taxon>
        <taxon>Chloroflexota</taxon>
        <taxon>Ktedonobacteria</taxon>
        <taxon>Ktedonobacterales</taxon>
        <taxon>Dictyobacteraceae</taxon>
        <taxon>Dictyobacter</taxon>
    </lineage>
</organism>
<sequence>MKDMIWLDLVNTDWHDYRGSGRHEDRLLRPGMIEQLLEHWDIEGMERATEETIAELQRLRALIQRIIHTLLEKRLPDQDELVALNDCFAQAPTRLLVSPNEQQIQLRRVPCWHDWPWVYGEIAASFAHTLAERDPFRIKQCENPDCRWVYYDESSTASRRWCEDPCANIMRVRRYRARHRPSSS</sequence>
<evidence type="ECO:0000313" key="2">
    <source>
        <dbReference type="EMBL" id="GHO86948.1"/>
    </source>
</evidence>
<dbReference type="Pfam" id="PF11706">
    <property type="entry name" value="zf-CGNR"/>
    <property type="match status" value="1"/>
</dbReference>
<feature type="domain" description="Zinc finger CGNR" evidence="1">
    <location>
        <begin position="137"/>
        <end position="179"/>
    </location>
</feature>
<dbReference type="PANTHER" id="PTHR35525:SF3">
    <property type="entry name" value="BLL6575 PROTEIN"/>
    <property type="match status" value="1"/>
</dbReference>
<dbReference type="Gene3D" id="1.10.3300.10">
    <property type="entry name" value="Jann2411-like domain"/>
    <property type="match status" value="1"/>
</dbReference>
<dbReference type="Proteomes" id="UP000635565">
    <property type="component" value="Unassembled WGS sequence"/>
</dbReference>
<evidence type="ECO:0000313" key="3">
    <source>
        <dbReference type="Proteomes" id="UP000635565"/>
    </source>
</evidence>
<dbReference type="EMBL" id="BNJJ01000015">
    <property type="protein sequence ID" value="GHO86948.1"/>
    <property type="molecule type" value="Genomic_DNA"/>
</dbReference>
<proteinExistence type="predicted"/>
<dbReference type="PANTHER" id="PTHR35525">
    <property type="entry name" value="BLL6575 PROTEIN"/>
    <property type="match status" value="1"/>
</dbReference>
<gene>
    <name evidence="2" type="ORF">KSZ_49540</name>
</gene>
<accession>A0ABQ3VMW4</accession>
<dbReference type="SUPFAM" id="SSF160904">
    <property type="entry name" value="Jann2411-like"/>
    <property type="match status" value="1"/>
</dbReference>
<dbReference type="InterPro" id="IPR021005">
    <property type="entry name" value="Znf_CGNR"/>
</dbReference>
<protein>
    <recommendedName>
        <fullName evidence="1">Zinc finger CGNR domain-containing protein</fullName>
    </recommendedName>
</protein>
<comment type="caution">
    <text evidence="2">The sequence shown here is derived from an EMBL/GenBank/DDBJ whole genome shotgun (WGS) entry which is preliminary data.</text>
</comment>
<reference evidence="2 3" key="1">
    <citation type="journal article" date="2021" name="Int. J. Syst. Evol. Microbiol.">
        <title>Reticulibacter mediterranei gen. nov., sp. nov., within the new family Reticulibacteraceae fam. nov., and Ktedonospora formicarum gen. nov., sp. nov., Ktedonobacter robiniae sp. nov., Dictyobacter formicarum sp. nov. and Dictyobacter arantiisoli sp. nov., belonging to the class Ktedonobacteria.</title>
        <authorList>
            <person name="Yabe S."/>
            <person name="Zheng Y."/>
            <person name="Wang C.M."/>
            <person name="Sakai Y."/>
            <person name="Abe K."/>
            <person name="Yokota A."/>
            <person name="Donadio S."/>
            <person name="Cavaletti L."/>
            <person name="Monciardini P."/>
        </authorList>
    </citation>
    <scope>NUCLEOTIDE SEQUENCE [LARGE SCALE GENOMIC DNA]</scope>
    <source>
        <strain evidence="2 3">SOSP1-9</strain>
    </source>
</reference>
<dbReference type="InterPro" id="IPR023286">
    <property type="entry name" value="ABATE_dom_sf"/>
</dbReference>
<keyword evidence="3" id="KW-1185">Reference proteome</keyword>
<dbReference type="Pfam" id="PF07336">
    <property type="entry name" value="ABATE"/>
    <property type="match status" value="1"/>
</dbReference>